<protein>
    <submittedName>
        <fullName evidence="2">NADH-ubiquinone oxidoreductase 40 kDa subunit, mitochondrial</fullName>
    </submittedName>
</protein>
<comment type="caution">
    <text evidence="2">The sequence shown here is derived from an EMBL/GenBank/DDBJ whole genome shotgun (WGS) entry which is preliminary data.</text>
</comment>
<dbReference type="AlphaFoldDB" id="A0A2K3QGS9"/>
<evidence type="ECO:0000313" key="2">
    <source>
        <dbReference type="EMBL" id="PNY26729.1"/>
    </source>
</evidence>
<dbReference type="STRING" id="45235.A0A2K3QGS9"/>
<dbReference type="GO" id="GO:0005739">
    <property type="term" value="C:mitochondrion"/>
    <property type="evidence" value="ECO:0007669"/>
    <property type="project" value="TreeGrafter"/>
</dbReference>
<dbReference type="PANTHER" id="PTHR12126:SF11">
    <property type="entry name" value="NADH DEHYDROGENASE [UBIQUINONE] 1 ALPHA SUBCOMPLEX SUBUNIT 9, MITOCHONDRIAL"/>
    <property type="match status" value="1"/>
</dbReference>
<keyword evidence="2" id="KW-0830">Ubiquinone</keyword>
<dbReference type="Pfam" id="PF01370">
    <property type="entry name" value="Epimerase"/>
    <property type="match status" value="1"/>
</dbReference>
<dbReference type="InterPro" id="IPR001509">
    <property type="entry name" value="Epimerase_deHydtase"/>
</dbReference>
<dbReference type="PANTHER" id="PTHR12126">
    <property type="entry name" value="NADH-UBIQUINONE OXIDOREDUCTASE 39 KDA SUBUNIT-RELATED"/>
    <property type="match status" value="1"/>
</dbReference>
<dbReference type="InterPro" id="IPR036291">
    <property type="entry name" value="NAD(P)-bd_dom_sf"/>
</dbReference>
<feature type="domain" description="NAD-dependent epimerase/dehydratase" evidence="1">
    <location>
        <begin position="52"/>
        <end position="172"/>
    </location>
</feature>
<dbReference type="Proteomes" id="UP000236621">
    <property type="component" value="Unassembled WGS sequence"/>
</dbReference>
<dbReference type="OrthoDB" id="275457at2759"/>
<dbReference type="Gene3D" id="3.40.50.720">
    <property type="entry name" value="NAD(P)-binding Rossmann-like Domain"/>
    <property type="match status" value="1"/>
</dbReference>
<dbReference type="SUPFAM" id="SSF51735">
    <property type="entry name" value="NAD(P)-binding Rossmann-fold domains"/>
    <property type="match status" value="1"/>
</dbReference>
<evidence type="ECO:0000259" key="1">
    <source>
        <dbReference type="Pfam" id="PF01370"/>
    </source>
</evidence>
<name>A0A2K3QGS9_9HYPO</name>
<reference evidence="2 3" key="1">
    <citation type="submission" date="2017-08" db="EMBL/GenBank/DDBJ databases">
        <title>Harnessing the power of phylogenomics to disentangle the directionality and signatures of interkingdom host jumping in the parasitic fungal genus Tolypocladium.</title>
        <authorList>
            <person name="Quandt C.A."/>
            <person name="Patterson W."/>
            <person name="Spatafora J.W."/>
        </authorList>
    </citation>
    <scope>NUCLEOTIDE SEQUENCE [LARGE SCALE GENOMIC DNA]</scope>
    <source>
        <strain evidence="2 3">CBS 113982</strain>
    </source>
</reference>
<dbReference type="EMBL" id="NRSZ01000507">
    <property type="protein sequence ID" value="PNY26729.1"/>
    <property type="molecule type" value="Genomic_DNA"/>
</dbReference>
<proteinExistence type="predicted"/>
<dbReference type="InterPro" id="IPR051207">
    <property type="entry name" value="ComplexI_NDUFA9_subunit"/>
</dbReference>
<evidence type="ECO:0000313" key="3">
    <source>
        <dbReference type="Proteomes" id="UP000236621"/>
    </source>
</evidence>
<gene>
    <name evidence="2" type="ORF">TCAP_03341</name>
</gene>
<keyword evidence="3" id="KW-1185">Reference proteome</keyword>
<dbReference type="CDD" id="cd05271">
    <property type="entry name" value="NDUFA9_like_SDR_a"/>
    <property type="match status" value="1"/>
</dbReference>
<accession>A0A2K3QGS9</accession>
<sequence>MVSPLSAVRSARKVAGDIAGKRFASDISITRTGKPIIRVEGGRSSLGGHTATVFGATGQLGRYIVNRLARQGCTVVVPFREEMAKRHLKVTGDLGRIVFVEYDLHNTPSIEASVRHSDVVYNLVGRDYPTKNFSLADVHVEGTERIVEAVAKYDVDRYIHVSSHSANPHSKSEFYATKVGPTCLRVMHLILTAIVLQGHGEQVARSIFPETTLVRPAPMFGFEDNLLLKLASVLNLFTANSMQERFWPVHSIDVGAALEKMLYDDSTAGETFELYGPREYSMAQVAAMVDKEIFKQRRHMNVPKAILKPIAGILNRALWWHTLSADEVEREFMDQVIDPEAKTFKDLGIEPGDIANFTYHYLQGFRSQNYYDLPPATEKEKREDKKYIHVLDEL</sequence>
<dbReference type="FunFam" id="3.40.50.720:FF:000358">
    <property type="entry name" value="NADH-ubiquinone oxidoreductase 39 kDa subunit"/>
    <property type="match status" value="1"/>
</dbReference>
<dbReference type="GO" id="GO:0044877">
    <property type="term" value="F:protein-containing complex binding"/>
    <property type="evidence" value="ECO:0007669"/>
    <property type="project" value="TreeGrafter"/>
</dbReference>
<organism evidence="2 3">
    <name type="scientific">Tolypocladium capitatum</name>
    <dbReference type="NCBI Taxonomy" id="45235"/>
    <lineage>
        <taxon>Eukaryota</taxon>
        <taxon>Fungi</taxon>
        <taxon>Dikarya</taxon>
        <taxon>Ascomycota</taxon>
        <taxon>Pezizomycotina</taxon>
        <taxon>Sordariomycetes</taxon>
        <taxon>Hypocreomycetidae</taxon>
        <taxon>Hypocreales</taxon>
        <taxon>Ophiocordycipitaceae</taxon>
        <taxon>Tolypocladium</taxon>
    </lineage>
</organism>